<dbReference type="EMBL" id="WQMT02000009">
    <property type="protein sequence ID" value="KAG9219602.1"/>
    <property type="molecule type" value="Genomic_DNA"/>
</dbReference>
<reference evidence="1 2" key="1">
    <citation type="journal article" date="2021" name="Appl. Environ. Microbiol.">
        <title>Genetic linkage and physical mapping for an oyster mushroom Pleurotus cornucopiae and QTL analysis for the trait cap color.</title>
        <authorList>
            <person name="Zhang Y."/>
            <person name="Gao W."/>
            <person name="Sonnenberg A."/>
            <person name="Chen Q."/>
            <person name="Zhang J."/>
            <person name="Huang C."/>
        </authorList>
    </citation>
    <scope>NUCLEOTIDE SEQUENCE [LARGE SCALE GENOMIC DNA]</scope>
    <source>
        <strain evidence="1">CCMSSC00406</strain>
    </source>
</reference>
<evidence type="ECO:0000313" key="2">
    <source>
        <dbReference type="Proteomes" id="UP000824881"/>
    </source>
</evidence>
<evidence type="ECO:0000313" key="1">
    <source>
        <dbReference type="EMBL" id="KAG9219602.1"/>
    </source>
</evidence>
<comment type="caution">
    <text evidence="1">The sequence shown here is derived from an EMBL/GenBank/DDBJ whole genome shotgun (WGS) entry which is preliminary data.</text>
</comment>
<organism evidence="1 2">
    <name type="scientific">Pleurotus cornucopiae</name>
    <name type="common">Cornucopia mushroom</name>
    <dbReference type="NCBI Taxonomy" id="5321"/>
    <lineage>
        <taxon>Eukaryota</taxon>
        <taxon>Fungi</taxon>
        <taxon>Dikarya</taxon>
        <taxon>Basidiomycota</taxon>
        <taxon>Agaricomycotina</taxon>
        <taxon>Agaricomycetes</taxon>
        <taxon>Agaricomycetidae</taxon>
        <taxon>Agaricales</taxon>
        <taxon>Pleurotineae</taxon>
        <taxon>Pleurotaceae</taxon>
        <taxon>Pleurotus</taxon>
    </lineage>
</organism>
<protein>
    <submittedName>
        <fullName evidence="1">Uncharacterized protein</fullName>
    </submittedName>
</protein>
<dbReference type="Proteomes" id="UP000824881">
    <property type="component" value="Unassembled WGS sequence"/>
</dbReference>
<name>A0ACB7IN35_PLECO</name>
<keyword evidence="2" id="KW-1185">Reference proteome</keyword>
<sequence length="838" mass="94532">MAEPPTTVDATENPENHPGDATQPSDEILAALQAVNTETHGPTVEQQSSQTSQNELPPSEYELVKQHLKDNPQDNDQWRRLIDIAEESEDVERIKETYDLLLEQFPNNSSAQLSYLQHFSTDPQYSQTLFTRFLWSSPSVDLWTFYLTYVRRVNVGPAARGVIQKSYEFALAHIGHDKDSGSIWSDYIEFLKAGETSSTWEEQQKMDALRKVYHRAVQIPLDNVERLWQDLEAFEISLNRITAKKFMADLSPSHMQARTVLRQLQKHLGPLFPPLAPSSRRPLYLPSPPSFSPPDRALVGAWKAYLKWEESNPLEIEEKDKASLITRIQSVYRKAVIRMRYYSEIWFMAYSWTASVGKDDEALSILKAGLKANPSSPLLNFAYAEVLEAKGDVKAVHEVYGQLLTLLQKALESLEAANKVPNSPTSPSGDAPNAATAGNGVPGLSDTGLNSNNSSFSTDDSKPPNVKEMNERRSEYGVVYIMYMRFARRAEEIKSARAVFQRARKDRWVPWEVYDASALMEYHCSHQTDVSLRIYEKGLELFGSEVEFVHRYLTFLISINDDNNARALFERVIGNLPADRARPLWERWARYEYQYGELEAVQKLEKRIAEVYPNDPSMKRFAQKYMYHGVDVIAVRDLGFSVSRSSSSGQQQTTRTETSFATPNVSTSTANISSQPSSGSGHKRASSPDHRKGRDDGSGRGGDYGPGSKRQRPISPPPRDRDRDGGGRDRWDGPPRRRHSPPPDRDVRGRDRDREDDKPLLPHVIPWFLGQLPAPSHFDGPVFRTDDLITLFRNAVIPSTGRARSPPPVPPPRGGGRPPPDYSPYTGPGGGRSGSRRY</sequence>
<proteinExistence type="predicted"/>
<accession>A0ACB7IN35</accession>
<gene>
    <name evidence="1" type="ORF">CCMSSC00406_0008191</name>
</gene>